<organism evidence="2">
    <name type="scientific">Veillonella ratti</name>
    <dbReference type="NCBI Taxonomy" id="103892"/>
    <lineage>
        <taxon>Bacteria</taxon>
        <taxon>Bacillati</taxon>
        <taxon>Bacillota</taxon>
        <taxon>Negativicutes</taxon>
        <taxon>Veillonellales</taxon>
        <taxon>Veillonellaceae</taxon>
        <taxon>Veillonella</taxon>
    </lineage>
</organism>
<dbReference type="EMBL" id="CACRUX010000012">
    <property type="protein sequence ID" value="VYT73905.1"/>
    <property type="molecule type" value="Genomic_DNA"/>
</dbReference>
<protein>
    <submittedName>
        <fullName evidence="2">Uncharacterized protein</fullName>
    </submittedName>
</protein>
<feature type="compositionally biased region" description="Acidic residues" evidence="1">
    <location>
        <begin position="101"/>
        <end position="111"/>
    </location>
</feature>
<dbReference type="RefSeq" id="WP_156704066.1">
    <property type="nucleotide sequence ID" value="NZ_CACRUX010000012.1"/>
</dbReference>
<proteinExistence type="predicted"/>
<evidence type="ECO:0000256" key="1">
    <source>
        <dbReference type="SAM" id="MobiDB-lite"/>
    </source>
</evidence>
<dbReference type="AlphaFoldDB" id="A0A6N2Z375"/>
<gene>
    <name evidence="2" type="ORF">VRLFYP33_00409</name>
</gene>
<reference evidence="2" key="1">
    <citation type="submission" date="2019-11" db="EMBL/GenBank/DDBJ databases">
        <authorList>
            <person name="Feng L."/>
        </authorList>
    </citation>
    <scope>NUCLEOTIDE SEQUENCE</scope>
    <source>
        <strain evidence="2">VrattiLFYP33</strain>
    </source>
</reference>
<name>A0A6N2Z375_9FIRM</name>
<accession>A0A6N2Z375</accession>
<evidence type="ECO:0000313" key="2">
    <source>
        <dbReference type="EMBL" id="VYT73905.1"/>
    </source>
</evidence>
<sequence>MVTKKYDDDTLIAGLEKLTGNDFNACEMAERRSGNMYSDLAFSKSFQARLAARALKEDLGIIKALPMYDYNQLCWVVGSFLQFGSDQLKTMLAGRGTSEVSTDDSQPDSETTDPQPIG</sequence>
<feature type="region of interest" description="Disordered" evidence="1">
    <location>
        <begin position="94"/>
        <end position="118"/>
    </location>
</feature>